<proteinExistence type="predicted"/>
<dbReference type="EMBL" id="BSYR01000019">
    <property type="protein sequence ID" value="GMI83180.1"/>
    <property type="molecule type" value="Genomic_DNA"/>
</dbReference>
<reference evidence="1" key="1">
    <citation type="submission" date="2023-05" db="EMBL/GenBank/DDBJ databases">
        <title>Genome and transcriptome analyses reveal genes involved in the formation of fine ridges on petal epidermal cells in Hibiscus trionum.</title>
        <authorList>
            <person name="Koshimizu S."/>
            <person name="Masuda S."/>
            <person name="Ishii T."/>
            <person name="Shirasu K."/>
            <person name="Hoshino A."/>
            <person name="Arita M."/>
        </authorList>
    </citation>
    <scope>NUCLEOTIDE SEQUENCE</scope>
    <source>
        <strain evidence="1">Hamamatsu line</strain>
    </source>
</reference>
<evidence type="ECO:0000313" key="1">
    <source>
        <dbReference type="EMBL" id="GMI83180.1"/>
    </source>
</evidence>
<evidence type="ECO:0000313" key="2">
    <source>
        <dbReference type="Proteomes" id="UP001165190"/>
    </source>
</evidence>
<dbReference type="OrthoDB" id="1921600at2759"/>
<protein>
    <submittedName>
        <fullName evidence="1">Uncharacterized protein</fullName>
    </submittedName>
</protein>
<dbReference type="Proteomes" id="UP001165190">
    <property type="component" value="Unassembled WGS sequence"/>
</dbReference>
<dbReference type="AlphaFoldDB" id="A0A9W7M235"/>
<accession>A0A9W7M235</accession>
<name>A0A9W7M235_HIBTR</name>
<comment type="caution">
    <text evidence="1">The sequence shown here is derived from an EMBL/GenBank/DDBJ whole genome shotgun (WGS) entry which is preliminary data.</text>
</comment>
<gene>
    <name evidence="1" type="ORF">HRI_001987300</name>
</gene>
<sequence length="254" mass="29411">MDTKMVNKKHLPSKKTTAITSSYQDTSVERFIREVTNERFWHHPENSELQCVHGQFESVEEYVRVFEPFLFEECCAQLYSTWEESAETASRDTHVMVRIKSIERRERGWYDVIVLPVNACKWVFKEGDVAVLSAPGPAVRNMWNNTSSIEEDDEAEVTGHVVGTVRRHRPIDTRDPLGAILHFYVGDSYDSSSKVDDDHILRKLQLRTIWYLTVLGSLATSQREYVALHAFCRLNSQMQTAILKPSPDHFPKYE</sequence>
<keyword evidence="2" id="KW-1185">Reference proteome</keyword>
<organism evidence="1 2">
    <name type="scientific">Hibiscus trionum</name>
    <name type="common">Flower of an hour</name>
    <dbReference type="NCBI Taxonomy" id="183268"/>
    <lineage>
        <taxon>Eukaryota</taxon>
        <taxon>Viridiplantae</taxon>
        <taxon>Streptophyta</taxon>
        <taxon>Embryophyta</taxon>
        <taxon>Tracheophyta</taxon>
        <taxon>Spermatophyta</taxon>
        <taxon>Magnoliopsida</taxon>
        <taxon>eudicotyledons</taxon>
        <taxon>Gunneridae</taxon>
        <taxon>Pentapetalae</taxon>
        <taxon>rosids</taxon>
        <taxon>malvids</taxon>
        <taxon>Malvales</taxon>
        <taxon>Malvaceae</taxon>
        <taxon>Malvoideae</taxon>
        <taxon>Hibiscus</taxon>
    </lineage>
</organism>